<feature type="signal peptide" evidence="1">
    <location>
        <begin position="1"/>
        <end position="19"/>
    </location>
</feature>
<proteinExistence type="predicted"/>
<evidence type="ECO:0000313" key="2">
    <source>
        <dbReference type="EMBL" id="MFC4077297.1"/>
    </source>
</evidence>
<evidence type="ECO:0008006" key="4">
    <source>
        <dbReference type="Google" id="ProtNLM"/>
    </source>
</evidence>
<protein>
    <recommendedName>
        <fullName evidence="4">Intracellular proteinase inhibitor BsuPI domain-containing protein</fullName>
    </recommendedName>
</protein>
<dbReference type="RefSeq" id="WP_380705068.1">
    <property type="nucleotide sequence ID" value="NZ_JBHSAP010000015.1"/>
</dbReference>
<comment type="caution">
    <text evidence="2">The sequence shown here is derived from an EMBL/GenBank/DDBJ whole genome shotgun (WGS) entry which is preliminary data.</text>
</comment>
<keyword evidence="3" id="KW-1185">Reference proteome</keyword>
<evidence type="ECO:0000313" key="3">
    <source>
        <dbReference type="Proteomes" id="UP001595843"/>
    </source>
</evidence>
<reference evidence="3" key="1">
    <citation type="journal article" date="2019" name="Int. J. Syst. Evol. Microbiol.">
        <title>The Global Catalogue of Microorganisms (GCM) 10K type strain sequencing project: providing services to taxonomists for standard genome sequencing and annotation.</title>
        <authorList>
            <consortium name="The Broad Institute Genomics Platform"/>
            <consortium name="The Broad Institute Genome Sequencing Center for Infectious Disease"/>
            <person name="Wu L."/>
            <person name="Ma J."/>
        </authorList>
    </citation>
    <scope>NUCLEOTIDE SEQUENCE [LARGE SCALE GENOMIC DNA]</scope>
    <source>
        <strain evidence="3">IBRC-M 10813</strain>
    </source>
</reference>
<evidence type="ECO:0000256" key="1">
    <source>
        <dbReference type="SAM" id="SignalP"/>
    </source>
</evidence>
<dbReference type="PROSITE" id="PS51257">
    <property type="entry name" value="PROKAR_LIPOPROTEIN"/>
    <property type="match status" value="1"/>
</dbReference>
<feature type="chain" id="PRO_5047342313" description="Intracellular proteinase inhibitor BsuPI domain-containing protein" evidence="1">
    <location>
        <begin position="20"/>
        <end position="148"/>
    </location>
</feature>
<gene>
    <name evidence="2" type="ORF">ACFOUO_10855</name>
</gene>
<accession>A0ABV8JEC6</accession>
<dbReference type="Proteomes" id="UP001595843">
    <property type="component" value="Unassembled WGS sequence"/>
</dbReference>
<sequence>MLKKWALAVLLAAMVVTGAGCGTADGEKAEKEAKVAKITFGDYPQDEGRKELIKPRGHFGKDEDIALEFDLPSKETFDSSLVKVKVLKQPGNKLQYEFETDVDPTWDSFMWEFTDSSDFPGFYDPGEYTIQILRGKELLAEGDLEIID</sequence>
<organism evidence="2 3">
    <name type="scientific">Salinithrix halophila</name>
    <dbReference type="NCBI Taxonomy" id="1485204"/>
    <lineage>
        <taxon>Bacteria</taxon>
        <taxon>Bacillati</taxon>
        <taxon>Bacillota</taxon>
        <taxon>Bacilli</taxon>
        <taxon>Bacillales</taxon>
        <taxon>Thermoactinomycetaceae</taxon>
        <taxon>Salinithrix</taxon>
    </lineage>
</organism>
<name>A0ABV8JEC6_9BACL</name>
<keyword evidence="1" id="KW-0732">Signal</keyword>
<dbReference type="EMBL" id="JBHSAP010000015">
    <property type="protein sequence ID" value="MFC4077297.1"/>
    <property type="molecule type" value="Genomic_DNA"/>
</dbReference>